<dbReference type="SUPFAM" id="SSF53474">
    <property type="entry name" value="alpha/beta-Hydrolases"/>
    <property type="match status" value="1"/>
</dbReference>
<dbReference type="GO" id="GO:0016787">
    <property type="term" value="F:hydrolase activity"/>
    <property type="evidence" value="ECO:0007669"/>
    <property type="project" value="UniProtKB-KW"/>
</dbReference>
<dbReference type="PANTHER" id="PTHR43798">
    <property type="entry name" value="MONOACYLGLYCEROL LIPASE"/>
    <property type="match status" value="1"/>
</dbReference>
<dbReference type="GO" id="GO:0016020">
    <property type="term" value="C:membrane"/>
    <property type="evidence" value="ECO:0007669"/>
    <property type="project" value="TreeGrafter"/>
</dbReference>
<dbReference type="PANTHER" id="PTHR43798:SF14">
    <property type="entry name" value="SERINE HYDROLASE-LIKE PROTEIN DDB_G0286239"/>
    <property type="match status" value="1"/>
</dbReference>
<name>A0A975DK09_9GAMM</name>
<dbReference type="Gene3D" id="3.40.50.1820">
    <property type="entry name" value="alpha/beta hydrolase"/>
    <property type="match status" value="1"/>
</dbReference>
<keyword evidence="5" id="KW-1185">Reference proteome</keyword>
<gene>
    <name evidence="4" type="ORF">J5O05_20335</name>
</gene>
<proteinExistence type="inferred from homology"/>
<sequence length="294" mass="33250">MKIETKRQIFQFKQDGIAGVEWGNLESGAETVLFLHGWLDNLNSYFPLLSCEQFDPKLRCIAIDFPGHGLSDWRSHDAQYYFVDYVADIVNFLDNKNIERCHFVGHSMGALVANVVASCFPQKVISLSLIDGMGILFSNENTAKSQLTRSIEQRQTIKRRKPKRFKSKEDIIQARKLVSDLSESLIRILMERSITETDGGWTLTSDPKLKVASPFRYSKQQALSLLSGIEASTLVVFGSKGLEDMKQQVDVFKACYKTINTVFIEGGHHCHMESPSLTFKHISAHINANNRSEL</sequence>
<evidence type="ECO:0000256" key="2">
    <source>
        <dbReference type="ARBA" id="ARBA00022801"/>
    </source>
</evidence>
<dbReference type="InterPro" id="IPR029058">
    <property type="entry name" value="AB_hydrolase_fold"/>
</dbReference>
<evidence type="ECO:0000313" key="4">
    <source>
        <dbReference type="EMBL" id="QTH73155.1"/>
    </source>
</evidence>
<comment type="similarity">
    <text evidence="1">Belongs to the AB hydrolase superfamily.</text>
</comment>
<protein>
    <submittedName>
        <fullName evidence="4">Alpha/beta hydrolase</fullName>
    </submittedName>
</protein>
<reference evidence="4" key="1">
    <citation type="submission" date="2021-03" db="EMBL/GenBank/DDBJ databases">
        <title>Complete Genome of Pseudoalteromonas xiamenensis STKMTI.2, a new potential marine bacterium producing anti-Vibrio compounds.</title>
        <authorList>
            <person name="Handayani D.P."/>
            <person name="Isnansetyo A."/>
            <person name="Istiqomah I."/>
            <person name="Jumina J."/>
        </authorList>
    </citation>
    <scope>NUCLEOTIDE SEQUENCE</scope>
    <source>
        <strain evidence="4">STKMTI.2</strain>
        <plasmid evidence="4">unnamed5</plasmid>
    </source>
</reference>
<dbReference type="KEGG" id="pxi:J5O05_20335"/>
<evidence type="ECO:0000256" key="1">
    <source>
        <dbReference type="ARBA" id="ARBA00008645"/>
    </source>
</evidence>
<dbReference type="EMBL" id="CP072135">
    <property type="protein sequence ID" value="QTH73155.1"/>
    <property type="molecule type" value="Genomic_DNA"/>
</dbReference>
<organism evidence="4 5">
    <name type="scientific">Pseudoalteromonas xiamenensis</name>
    <dbReference type="NCBI Taxonomy" id="882626"/>
    <lineage>
        <taxon>Bacteria</taxon>
        <taxon>Pseudomonadati</taxon>
        <taxon>Pseudomonadota</taxon>
        <taxon>Gammaproteobacteria</taxon>
        <taxon>Alteromonadales</taxon>
        <taxon>Pseudoalteromonadaceae</taxon>
        <taxon>Pseudoalteromonas</taxon>
    </lineage>
</organism>
<dbReference type="Pfam" id="PF00561">
    <property type="entry name" value="Abhydrolase_1"/>
    <property type="match status" value="1"/>
</dbReference>
<dbReference type="Proteomes" id="UP000664904">
    <property type="component" value="Plasmid unnamed5"/>
</dbReference>
<evidence type="ECO:0000259" key="3">
    <source>
        <dbReference type="Pfam" id="PF00561"/>
    </source>
</evidence>
<dbReference type="InterPro" id="IPR000073">
    <property type="entry name" value="AB_hydrolase_1"/>
</dbReference>
<dbReference type="AlphaFoldDB" id="A0A975DK09"/>
<keyword evidence="2 4" id="KW-0378">Hydrolase</keyword>
<accession>A0A975DK09</accession>
<evidence type="ECO:0000313" key="5">
    <source>
        <dbReference type="Proteomes" id="UP000664904"/>
    </source>
</evidence>
<keyword evidence="4" id="KW-0614">Plasmid</keyword>
<feature type="domain" description="AB hydrolase-1" evidence="3">
    <location>
        <begin position="31"/>
        <end position="132"/>
    </location>
</feature>
<geneLocation type="plasmid" evidence="4 5">
    <name>unnamed5</name>
</geneLocation>
<dbReference type="InterPro" id="IPR050266">
    <property type="entry name" value="AB_hydrolase_sf"/>
</dbReference>
<dbReference type="RefSeq" id="WP_208844774.1">
    <property type="nucleotide sequence ID" value="NZ_CP072135.1"/>
</dbReference>